<evidence type="ECO:0000256" key="1">
    <source>
        <dbReference type="ARBA" id="ARBA00022670"/>
    </source>
</evidence>
<evidence type="ECO:0000256" key="3">
    <source>
        <dbReference type="ARBA" id="ARBA00022801"/>
    </source>
</evidence>
<comment type="similarity">
    <text evidence="6">Belongs to the peptidase M48 family.</text>
</comment>
<dbReference type="PANTHER" id="PTHR22726:SF1">
    <property type="entry name" value="METALLOENDOPEPTIDASE OMA1, MITOCHONDRIAL"/>
    <property type="match status" value="1"/>
</dbReference>
<evidence type="ECO:0000259" key="7">
    <source>
        <dbReference type="Pfam" id="PF01435"/>
    </source>
</evidence>
<keyword evidence="4 6" id="KW-0862">Zinc</keyword>
<dbReference type="GO" id="GO:0016020">
    <property type="term" value="C:membrane"/>
    <property type="evidence" value="ECO:0007669"/>
    <property type="project" value="TreeGrafter"/>
</dbReference>
<dbReference type="Pfam" id="PF01435">
    <property type="entry name" value="Peptidase_M48"/>
    <property type="match status" value="1"/>
</dbReference>
<sequence>MAQFNNEAELIGVLGHEIGHVTARHSVQQQTRQQISQLALAAGMIAVPEVAQFANEATAAMQLLFLSFSRSNERQADRLGVEYSSKTGYDAHKMADFFEVLNRMQGGGDGSSAGIPIWMSTHPDPGDRTVAVKQKTEEWQAKLPSQSYSINSDEYLEMIDGIVYGEDPRQGFVENNMFYHPDLAFQFPIPQNWTLINSPLQVQIVPEDKNGAMIFELSQEKDADAVAQKTISELQLTLIDKSNITVNGLNAVSTLSEQVSQNNGGQEQVLKILSYFIEKDGMVFTFHGLSLSDQFNGYKPAFESTMKSFAQLTDASKLTIQPDRIKVISINSASVSLKDAFDYYKVPQDKFQEMALLNNRELSDELKRGDRIKILE</sequence>
<dbReference type="Proteomes" id="UP000474630">
    <property type="component" value="Chromosome"/>
</dbReference>
<keyword evidence="1 6" id="KW-0645">Protease</keyword>
<keyword evidence="3 6" id="KW-0378">Hydrolase</keyword>
<dbReference type="PANTHER" id="PTHR22726">
    <property type="entry name" value="METALLOENDOPEPTIDASE OMA1"/>
    <property type="match status" value="1"/>
</dbReference>
<evidence type="ECO:0000256" key="4">
    <source>
        <dbReference type="ARBA" id="ARBA00022833"/>
    </source>
</evidence>
<dbReference type="GO" id="GO:0004222">
    <property type="term" value="F:metalloendopeptidase activity"/>
    <property type="evidence" value="ECO:0007669"/>
    <property type="project" value="InterPro"/>
</dbReference>
<dbReference type="KEGG" id="drc:G0Q07_18780"/>
<comment type="cofactor">
    <cofactor evidence="6">
        <name>Zn(2+)</name>
        <dbReference type="ChEBI" id="CHEBI:29105"/>
    </cofactor>
    <text evidence="6">Binds 1 zinc ion per subunit.</text>
</comment>
<accession>A0A6C0RHP7</accession>
<dbReference type="InterPro" id="IPR051156">
    <property type="entry name" value="Mito/Outer_Membr_Metalloprot"/>
</dbReference>
<evidence type="ECO:0000256" key="5">
    <source>
        <dbReference type="ARBA" id="ARBA00023049"/>
    </source>
</evidence>
<feature type="domain" description="Peptidase M48" evidence="7">
    <location>
        <begin position="3"/>
        <end position="133"/>
    </location>
</feature>
<dbReference type="InterPro" id="IPR001915">
    <property type="entry name" value="Peptidase_M48"/>
</dbReference>
<keyword evidence="2" id="KW-0479">Metal-binding</keyword>
<evidence type="ECO:0000313" key="9">
    <source>
        <dbReference type="Proteomes" id="UP000474630"/>
    </source>
</evidence>
<dbReference type="EMBL" id="CP048409">
    <property type="protein sequence ID" value="QIA09629.1"/>
    <property type="molecule type" value="Genomic_DNA"/>
</dbReference>
<proteinExistence type="inferred from homology"/>
<reference evidence="8 9" key="1">
    <citation type="submission" date="2020-02" db="EMBL/GenBank/DDBJ databases">
        <title>Genome sequencing for Draconibacterium sp. strain M1.</title>
        <authorList>
            <person name="Park S.-J."/>
        </authorList>
    </citation>
    <scope>NUCLEOTIDE SEQUENCE [LARGE SCALE GENOMIC DNA]</scope>
    <source>
        <strain evidence="8 9">M1</strain>
    </source>
</reference>
<keyword evidence="5 6" id="KW-0482">Metalloprotease</keyword>
<dbReference type="GO" id="GO:0051603">
    <property type="term" value="P:proteolysis involved in protein catabolic process"/>
    <property type="evidence" value="ECO:0007669"/>
    <property type="project" value="TreeGrafter"/>
</dbReference>
<dbReference type="RefSeq" id="WP_163348599.1">
    <property type="nucleotide sequence ID" value="NZ_CP048409.1"/>
</dbReference>
<keyword evidence="9" id="KW-1185">Reference proteome</keyword>
<protein>
    <submittedName>
        <fullName evidence="8">M48 family metalloprotease</fullName>
    </submittedName>
</protein>
<organism evidence="8 9">
    <name type="scientific">Draconibacterium halophilum</name>
    <dbReference type="NCBI Taxonomy" id="2706887"/>
    <lineage>
        <taxon>Bacteria</taxon>
        <taxon>Pseudomonadati</taxon>
        <taxon>Bacteroidota</taxon>
        <taxon>Bacteroidia</taxon>
        <taxon>Marinilabiliales</taxon>
        <taxon>Prolixibacteraceae</taxon>
        <taxon>Draconibacterium</taxon>
    </lineage>
</organism>
<evidence type="ECO:0000256" key="6">
    <source>
        <dbReference type="RuleBase" id="RU003983"/>
    </source>
</evidence>
<dbReference type="AlphaFoldDB" id="A0A6C0RHP7"/>
<name>A0A6C0RHP7_9BACT</name>
<evidence type="ECO:0000256" key="2">
    <source>
        <dbReference type="ARBA" id="ARBA00022723"/>
    </source>
</evidence>
<dbReference type="GO" id="GO:0046872">
    <property type="term" value="F:metal ion binding"/>
    <property type="evidence" value="ECO:0007669"/>
    <property type="project" value="UniProtKB-KW"/>
</dbReference>
<evidence type="ECO:0000313" key="8">
    <source>
        <dbReference type="EMBL" id="QIA09629.1"/>
    </source>
</evidence>
<gene>
    <name evidence="8" type="ORF">G0Q07_18780</name>
</gene>